<feature type="domain" description="Glyoxalase/fosfomycin resistance/dioxygenase" evidence="1">
    <location>
        <begin position="7"/>
        <end position="108"/>
    </location>
</feature>
<evidence type="ECO:0000313" key="2">
    <source>
        <dbReference type="EMBL" id="QGW83170.1"/>
    </source>
</evidence>
<dbReference type="Proteomes" id="UP000425817">
    <property type="component" value="Chromosome"/>
</dbReference>
<dbReference type="EMBL" id="CP046622">
    <property type="protein sequence ID" value="QGW83170.1"/>
    <property type="molecule type" value="Genomic_DNA"/>
</dbReference>
<dbReference type="AlphaFoldDB" id="A0A6I6HK07"/>
<gene>
    <name evidence="2" type="ORF">GOQ09_17000</name>
</gene>
<evidence type="ECO:0000259" key="1">
    <source>
        <dbReference type="Pfam" id="PF00903"/>
    </source>
</evidence>
<accession>A0A6I6HK07</accession>
<organism evidence="2 3">
    <name type="scientific">Variovorax paradoxus</name>
    <dbReference type="NCBI Taxonomy" id="34073"/>
    <lineage>
        <taxon>Bacteria</taxon>
        <taxon>Pseudomonadati</taxon>
        <taxon>Pseudomonadota</taxon>
        <taxon>Betaproteobacteria</taxon>
        <taxon>Burkholderiales</taxon>
        <taxon>Comamonadaceae</taxon>
        <taxon>Variovorax</taxon>
    </lineage>
</organism>
<reference evidence="2 3" key="1">
    <citation type="submission" date="2019-12" db="EMBL/GenBank/DDBJ databases">
        <title>Hybrid Genome Assemblies of two High G+C Isolates from Undergraduate Microbiology Courses.</title>
        <authorList>
            <person name="Ne Ville C.J."/>
            <person name="Enright D."/>
            <person name="Hernandez I."/>
            <person name="Dodsworth J."/>
            <person name="Orwin P.M."/>
        </authorList>
    </citation>
    <scope>NUCLEOTIDE SEQUENCE [LARGE SCALE GENOMIC DNA]</scope>
    <source>
        <strain evidence="2 3">CSUSB</strain>
    </source>
</reference>
<dbReference type="OrthoDB" id="9803104at2"/>
<sequence length="114" mass="12884">MPLRPLLQCADLEATKAHYRDVLGFATVDSERDTLTVVKDDCSLIFTRQDLWKVPMACSGTFYFAIADVDGYYEAVKEKASIAWPLQDMSYGSREFGLRDCNGYYLAFRSSGND</sequence>
<dbReference type="SUPFAM" id="SSF54593">
    <property type="entry name" value="Glyoxalase/Bleomycin resistance protein/Dihydroxybiphenyl dioxygenase"/>
    <property type="match status" value="1"/>
</dbReference>
<protein>
    <submittedName>
        <fullName evidence="2">Bleomycin resistance family protein</fullName>
    </submittedName>
</protein>
<dbReference type="Gene3D" id="3.10.180.10">
    <property type="entry name" value="2,3-Dihydroxybiphenyl 1,2-Dioxygenase, domain 1"/>
    <property type="match status" value="1"/>
</dbReference>
<dbReference type="InterPro" id="IPR004360">
    <property type="entry name" value="Glyas_Fos-R_dOase_dom"/>
</dbReference>
<proteinExistence type="predicted"/>
<dbReference type="RefSeq" id="WP_157614588.1">
    <property type="nucleotide sequence ID" value="NZ_CP046622.1"/>
</dbReference>
<dbReference type="Pfam" id="PF00903">
    <property type="entry name" value="Glyoxalase"/>
    <property type="match status" value="1"/>
</dbReference>
<evidence type="ECO:0000313" key="3">
    <source>
        <dbReference type="Proteomes" id="UP000425817"/>
    </source>
</evidence>
<name>A0A6I6HK07_VARPD</name>
<dbReference type="InterPro" id="IPR029068">
    <property type="entry name" value="Glyas_Bleomycin-R_OHBP_Dase"/>
</dbReference>